<keyword evidence="8 16" id="KW-0808">Transferase</keyword>
<evidence type="ECO:0000256" key="5">
    <source>
        <dbReference type="ARBA" id="ARBA00011738"/>
    </source>
</evidence>
<evidence type="ECO:0000256" key="14">
    <source>
        <dbReference type="ARBA" id="ARBA00038036"/>
    </source>
</evidence>
<dbReference type="CDD" id="cd24015">
    <property type="entry name" value="ASKHA_NBD_PanK-III"/>
    <property type="match status" value="1"/>
</dbReference>
<evidence type="ECO:0000313" key="18">
    <source>
        <dbReference type="Proteomes" id="UP001199424"/>
    </source>
</evidence>
<dbReference type="AlphaFoldDB" id="A0AAE3AHF7"/>
<evidence type="ECO:0000256" key="2">
    <source>
        <dbReference type="ARBA" id="ARBA00001958"/>
    </source>
</evidence>
<evidence type="ECO:0000256" key="16">
    <source>
        <dbReference type="HAMAP-Rule" id="MF_01274"/>
    </source>
</evidence>
<keyword evidence="18" id="KW-1185">Reference proteome</keyword>
<dbReference type="GO" id="GO:0046872">
    <property type="term" value="F:metal ion binding"/>
    <property type="evidence" value="ECO:0007669"/>
    <property type="project" value="UniProtKB-KW"/>
</dbReference>
<dbReference type="InterPro" id="IPR004619">
    <property type="entry name" value="Type_III_PanK"/>
</dbReference>
<dbReference type="NCBIfam" id="NF009855">
    <property type="entry name" value="PRK13321.1"/>
    <property type="match status" value="1"/>
</dbReference>
<accession>A0AAE3AHF7</accession>
<dbReference type="PANTHER" id="PTHR34265">
    <property type="entry name" value="TYPE III PANTOTHENATE KINASE"/>
    <property type="match status" value="1"/>
</dbReference>
<proteinExistence type="inferred from homology"/>
<evidence type="ECO:0000256" key="9">
    <source>
        <dbReference type="ARBA" id="ARBA00022741"/>
    </source>
</evidence>
<protein>
    <recommendedName>
        <fullName evidence="15 16">Type III pantothenate kinase</fullName>
        <ecNumber evidence="6 16">2.7.1.33</ecNumber>
    </recommendedName>
    <alternativeName>
        <fullName evidence="16">PanK-III</fullName>
    </alternativeName>
    <alternativeName>
        <fullName evidence="16">Pantothenic acid kinase</fullName>
    </alternativeName>
</protein>
<dbReference type="HAMAP" id="MF_01274">
    <property type="entry name" value="Pantothen_kinase_3"/>
    <property type="match status" value="1"/>
</dbReference>
<comment type="function">
    <text evidence="16">Catalyzes the phosphorylation of pantothenate (Pan), the first step in CoA biosynthesis.</text>
</comment>
<dbReference type="GO" id="GO:0004594">
    <property type="term" value="F:pantothenate kinase activity"/>
    <property type="evidence" value="ECO:0007669"/>
    <property type="project" value="UniProtKB-UniRule"/>
</dbReference>
<evidence type="ECO:0000256" key="1">
    <source>
        <dbReference type="ARBA" id="ARBA00001206"/>
    </source>
</evidence>
<sequence>MILAIDIGNTNIVIGCCADGQVIFRERVSTNPTATVLEYAAMLKMAFDMNRADITAVDGAILSSVVPAVTLTMRDAVHKYLHLTPLVVGPGIKTGLRIHIDNPAQLGSDLVVDAVAGIHHYPLPQIIIDMGTATTVSVLDAEGGYRGGMILPGVAVSHDALASRTAQLPKVAFELPKHTIGTNSVDCLKSGLLYGNAGALDGLIDRINAELNTSCTVVATGGLSSVIAPLCRNKIILDDDLLLKGLSILFEKNKPKN</sequence>
<dbReference type="SUPFAM" id="SSF53067">
    <property type="entry name" value="Actin-like ATPase domain"/>
    <property type="match status" value="2"/>
</dbReference>
<evidence type="ECO:0000256" key="6">
    <source>
        <dbReference type="ARBA" id="ARBA00012102"/>
    </source>
</evidence>
<dbReference type="NCBIfam" id="TIGR00671">
    <property type="entry name" value="baf"/>
    <property type="match status" value="1"/>
</dbReference>
<dbReference type="EMBL" id="JAJEQC010000005">
    <property type="protein sequence ID" value="MCC2136724.1"/>
    <property type="molecule type" value="Genomic_DNA"/>
</dbReference>
<dbReference type="Pfam" id="PF03309">
    <property type="entry name" value="Pan_kinase"/>
    <property type="match status" value="1"/>
</dbReference>
<comment type="subunit">
    <text evidence="5 16">Homodimer.</text>
</comment>
<reference evidence="17" key="1">
    <citation type="submission" date="2021-10" db="EMBL/GenBank/DDBJ databases">
        <title>Anaerobic single-cell dispensing facilitates the cultivation of human gut bacteria.</title>
        <authorList>
            <person name="Afrizal A."/>
        </authorList>
    </citation>
    <scope>NUCLEOTIDE SEQUENCE</scope>
    <source>
        <strain evidence="17">CLA-AA-H250</strain>
    </source>
</reference>
<dbReference type="Gene3D" id="3.30.420.40">
    <property type="match status" value="2"/>
</dbReference>
<feature type="binding site" evidence="16">
    <location>
        <position position="129"/>
    </location>
    <ligand>
        <name>K(+)</name>
        <dbReference type="ChEBI" id="CHEBI:29103"/>
    </ligand>
</feature>
<comment type="pathway">
    <text evidence="4 16">Cofactor biosynthesis; coenzyme A biosynthesis; CoA from (R)-pantothenate: step 1/5.</text>
</comment>
<keyword evidence="12 16" id="KW-0630">Potassium</keyword>
<comment type="cofactor">
    <cofactor evidence="2">
        <name>K(+)</name>
        <dbReference type="ChEBI" id="CHEBI:29103"/>
    </cofactor>
</comment>
<name>A0AAE3AHF7_9FIRM</name>
<dbReference type="EC" id="2.7.1.33" evidence="6 16"/>
<feature type="binding site" evidence="16">
    <location>
        <position position="132"/>
    </location>
    <ligand>
        <name>ATP</name>
        <dbReference type="ChEBI" id="CHEBI:30616"/>
    </ligand>
</feature>
<feature type="binding site" evidence="16">
    <location>
        <position position="184"/>
    </location>
    <ligand>
        <name>substrate</name>
    </ligand>
</feature>
<dbReference type="GO" id="GO:0005524">
    <property type="term" value="F:ATP binding"/>
    <property type="evidence" value="ECO:0007669"/>
    <property type="project" value="UniProtKB-UniRule"/>
</dbReference>
<evidence type="ECO:0000256" key="10">
    <source>
        <dbReference type="ARBA" id="ARBA00022777"/>
    </source>
</evidence>
<dbReference type="GO" id="GO:0015937">
    <property type="term" value="P:coenzyme A biosynthetic process"/>
    <property type="evidence" value="ECO:0007669"/>
    <property type="project" value="UniProtKB-UniRule"/>
</dbReference>
<evidence type="ECO:0000256" key="4">
    <source>
        <dbReference type="ARBA" id="ARBA00005225"/>
    </source>
</evidence>
<comment type="catalytic activity">
    <reaction evidence="1 16">
        <text>(R)-pantothenate + ATP = (R)-4'-phosphopantothenate + ADP + H(+)</text>
        <dbReference type="Rhea" id="RHEA:16373"/>
        <dbReference type="ChEBI" id="CHEBI:10986"/>
        <dbReference type="ChEBI" id="CHEBI:15378"/>
        <dbReference type="ChEBI" id="CHEBI:29032"/>
        <dbReference type="ChEBI" id="CHEBI:30616"/>
        <dbReference type="ChEBI" id="CHEBI:456216"/>
        <dbReference type="EC" id="2.7.1.33"/>
    </reaction>
</comment>
<keyword evidence="10 16" id="KW-0418">Kinase</keyword>
<evidence type="ECO:0000256" key="13">
    <source>
        <dbReference type="ARBA" id="ARBA00022993"/>
    </source>
</evidence>
<feature type="binding site" evidence="16">
    <location>
        <begin position="107"/>
        <end position="110"/>
    </location>
    <ligand>
        <name>substrate</name>
    </ligand>
</feature>
<dbReference type="InterPro" id="IPR043129">
    <property type="entry name" value="ATPase_NBD"/>
</dbReference>
<evidence type="ECO:0000256" key="7">
    <source>
        <dbReference type="ARBA" id="ARBA00022490"/>
    </source>
</evidence>
<evidence type="ECO:0000256" key="8">
    <source>
        <dbReference type="ARBA" id="ARBA00022679"/>
    </source>
</evidence>
<keyword evidence="16" id="KW-0479">Metal-binding</keyword>
<gene>
    <name evidence="16" type="primary">coaX</name>
    <name evidence="17" type="ORF">LKD31_06805</name>
</gene>
<evidence type="ECO:0000256" key="12">
    <source>
        <dbReference type="ARBA" id="ARBA00022958"/>
    </source>
</evidence>
<organism evidence="17 18">
    <name type="scientific">Hominenteromicrobium mulieris</name>
    <dbReference type="NCBI Taxonomy" id="2885357"/>
    <lineage>
        <taxon>Bacteria</taxon>
        <taxon>Bacillati</taxon>
        <taxon>Bacillota</taxon>
        <taxon>Clostridia</taxon>
        <taxon>Eubacteriales</taxon>
        <taxon>Oscillospiraceae</taxon>
        <taxon>Hominenteromicrobium</taxon>
    </lineage>
</organism>
<keyword evidence="11 16" id="KW-0067">ATP-binding</keyword>
<evidence type="ECO:0000256" key="3">
    <source>
        <dbReference type="ARBA" id="ARBA00004496"/>
    </source>
</evidence>
<comment type="caution">
    <text evidence="17">The sequence shown here is derived from an EMBL/GenBank/DDBJ whole genome shotgun (WGS) entry which is preliminary data.</text>
</comment>
<dbReference type="RefSeq" id="WP_308449118.1">
    <property type="nucleotide sequence ID" value="NZ_JAJEQC010000005.1"/>
</dbReference>
<dbReference type="PANTHER" id="PTHR34265:SF1">
    <property type="entry name" value="TYPE III PANTOTHENATE KINASE"/>
    <property type="match status" value="1"/>
</dbReference>
<evidence type="ECO:0000313" key="17">
    <source>
        <dbReference type="EMBL" id="MCC2136724.1"/>
    </source>
</evidence>
<evidence type="ECO:0000256" key="11">
    <source>
        <dbReference type="ARBA" id="ARBA00022840"/>
    </source>
</evidence>
<evidence type="ECO:0000256" key="15">
    <source>
        <dbReference type="ARBA" id="ARBA00040883"/>
    </source>
</evidence>
<comment type="cofactor">
    <cofactor evidence="16">
        <name>NH4(+)</name>
        <dbReference type="ChEBI" id="CHEBI:28938"/>
    </cofactor>
    <cofactor evidence="16">
        <name>K(+)</name>
        <dbReference type="ChEBI" id="CHEBI:29103"/>
    </cofactor>
    <text evidence="16">A monovalent cation. Ammonium or potassium.</text>
</comment>
<keyword evidence="13 16" id="KW-0173">Coenzyme A biosynthesis</keyword>
<comment type="subcellular location">
    <subcellularLocation>
        <location evidence="3 16">Cytoplasm</location>
    </subcellularLocation>
</comment>
<dbReference type="Proteomes" id="UP001199424">
    <property type="component" value="Unassembled WGS sequence"/>
</dbReference>
<feature type="active site" description="Proton acceptor" evidence="16">
    <location>
        <position position="109"/>
    </location>
</feature>
<comment type="similarity">
    <text evidence="14 16">Belongs to the type III pantothenate kinase family.</text>
</comment>
<feature type="binding site" evidence="16">
    <location>
        <begin position="6"/>
        <end position="13"/>
    </location>
    <ligand>
        <name>ATP</name>
        <dbReference type="ChEBI" id="CHEBI:30616"/>
    </ligand>
</feature>
<dbReference type="GO" id="GO:0005737">
    <property type="term" value="C:cytoplasm"/>
    <property type="evidence" value="ECO:0007669"/>
    <property type="project" value="UniProtKB-SubCell"/>
</dbReference>
<keyword evidence="9 16" id="KW-0547">Nucleotide-binding</keyword>
<keyword evidence="7 16" id="KW-0963">Cytoplasm</keyword>
<comment type="caution">
    <text evidence="16">Lacks conserved residue(s) required for the propagation of feature annotation.</text>
</comment>